<evidence type="ECO:0000313" key="1">
    <source>
        <dbReference type="EMBL" id="GIY30427.1"/>
    </source>
</evidence>
<dbReference type="Proteomes" id="UP001054945">
    <property type="component" value="Unassembled WGS sequence"/>
</dbReference>
<accession>A0AAV4SA92</accession>
<dbReference type="AlphaFoldDB" id="A0AAV4SA92"/>
<protein>
    <submittedName>
        <fullName evidence="1">Uncharacterized protein</fullName>
    </submittedName>
</protein>
<organism evidence="1 2">
    <name type="scientific">Caerostris extrusa</name>
    <name type="common">Bark spider</name>
    <name type="synonym">Caerostris bankana</name>
    <dbReference type="NCBI Taxonomy" id="172846"/>
    <lineage>
        <taxon>Eukaryota</taxon>
        <taxon>Metazoa</taxon>
        <taxon>Ecdysozoa</taxon>
        <taxon>Arthropoda</taxon>
        <taxon>Chelicerata</taxon>
        <taxon>Arachnida</taxon>
        <taxon>Araneae</taxon>
        <taxon>Araneomorphae</taxon>
        <taxon>Entelegynae</taxon>
        <taxon>Araneoidea</taxon>
        <taxon>Araneidae</taxon>
        <taxon>Caerostris</taxon>
    </lineage>
</organism>
<proteinExistence type="predicted"/>
<comment type="caution">
    <text evidence="1">The sequence shown here is derived from an EMBL/GenBank/DDBJ whole genome shotgun (WGS) entry which is preliminary data.</text>
</comment>
<evidence type="ECO:0000313" key="2">
    <source>
        <dbReference type="Proteomes" id="UP001054945"/>
    </source>
</evidence>
<gene>
    <name evidence="1" type="ORF">CEXT_137731</name>
</gene>
<keyword evidence="2" id="KW-1185">Reference proteome</keyword>
<dbReference type="EMBL" id="BPLR01009221">
    <property type="protein sequence ID" value="GIY30427.1"/>
    <property type="molecule type" value="Genomic_DNA"/>
</dbReference>
<reference evidence="1 2" key="1">
    <citation type="submission" date="2021-06" db="EMBL/GenBank/DDBJ databases">
        <title>Caerostris extrusa draft genome.</title>
        <authorList>
            <person name="Kono N."/>
            <person name="Arakawa K."/>
        </authorList>
    </citation>
    <scope>NUCLEOTIDE SEQUENCE [LARGE SCALE GENOMIC DNA]</scope>
</reference>
<name>A0AAV4SA92_CAEEX</name>
<sequence>MSLVGRCCSHEAEGVLRQRKMTTAEMFMTYPFDVRIRQGKDVTCWEMLIPTKKKQIRQGRDVTCWEMLIPTKKEVAEEDDDGRNVHPINLMLESGKAEMSLVGRC</sequence>